<dbReference type="PANTHER" id="PTHR35218">
    <property type="entry name" value="RNASE H DOMAIN-CONTAINING PROTEIN"/>
    <property type="match status" value="1"/>
</dbReference>
<evidence type="ECO:0000313" key="2">
    <source>
        <dbReference type="Proteomes" id="UP000828251"/>
    </source>
</evidence>
<name>A0A9D3WEZ3_9ROSI</name>
<proteinExistence type="predicted"/>
<gene>
    <name evidence="1" type="ORF">J1N35_005225</name>
</gene>
<dbReference type="PANTHER" id="PTHR35218:SF9">
    <property type="entry name" value="ENDONUCLEASE_EXONUCLEASE_PHOSPHATASE DOMAIN-CONTAINING PROTEIN"/>
    <property type="match status" value="1"/>
</dbReference>
<evidence type="ECO:0000313" key="1">
    <source>
        <dbReference type="EMBL" id="KAH1122065.1"/>
    </source>
</evidence>
<dbReference type="AlphaFoldDB" id="A0A9D3WEZ3"/>
<keyword evidence="2" id="KW-1185">Reference proteome</keyword>
<dbReference type="Proteomes" id="UP000828251">
    <property type="component" value="Unassembled WGS sequence"/>
</dbReference>
<comment type="caution">
    <text evidence="1">The sequence shown here is derived from an EMBL/GenBank/DDBJ whole genome shotgun (WGS) entry which is preliminary data.</text>
</comment>
<dbReference type="EMBL" id="JAIQCV010000002">
    <property type="protein sequence ID" value="KAH1122065.1"/>
    <property type="molecule type" value="Genomic_DNA"/>
</dbReference>
<accession>A0A9D3WEZ3</accession>
<organism evidence="1 2">
    <name type="scientific">Gossypium stocksii</name>
    <dbReference type="NCBI Taxonomy" id="47602"/>
    <lineage>
        <taxon>Eukaryota</taxon>
        <taxon>Viridiplantae</taxon>
        <taxon>Streptophyta</taxon>
        <taxon>Embryophyta</taxon>
        <taxon>Tracheophyta</taxon>
        <taxon>Spermatophyta</taxon>
        <taxon>Magnoliopsida</taxon>
        <taxon>eudicotyledons</taxon>
        <taxon>Gunneridae</taxon>
        <taxon>Pentapetalae</taxon>
        <taxon>rosids</taxon>
        <taxon>malvids</taxon>
        <taxon>Malvales</taxon>
        <taxon>Malvaceae</taxon>
        <taxon>Malvoideae</taxon>
        <taxon>Gossypium</taxon>
    </lineage>
</organism>
<reference evidence="1 2" key="1">
    <citation type="journal article" date="2021" name="Plant Biotechnol. J.">
        <title>Multi-omics assisted identification of the key and species-specific regulatory components of drought-tolerant mechanisms in Gossypium stocksii.</title>
        <authorList>
            <person name="Yu D."/>
            <person name="Ke L."/>
            <person name="Zhang D."/>
            <person name="Wu Y."/>
            <person name="Sun Y."/>
            <person name="Mei J."/>
            <person name="Sun J."/>
            <person name="Sun Y."/>
        </authorList>
    </citation>
    <scope>NUCLEOTIDE SEQUENCE [LARGE SCALE GENOMIC DNA]</scope>
    <source>
        <strain evidence="2">cv. E1</strain>
        <tissue evidence="1">Leaf</tissue>
    </source>
</reference>
<sequence length="206" mass="22995">MALNMVRDMGNGNSEADEGILGGKDNDKVNKALGGNKANVKEMLKEGLGSNKVEAIGYSRGIWLGWKDSVRVDVVCSHHQFIVTRIWYMSSPTPIFISIVYGSPNQKKENDLWKDLRSSIPLEQILCIVVVSDFNAILSSIEKSGGLSNGRRCPHFSDFVDMAKVSNLDGFAQFRLICFYPVLYKLVMKLMWNGIPLSMFRPTKGI</sequence>
<protein>
    <submittedName>
        <fullName evidence="1">Uncharacterized protein</fullName>
    </submittedName>
</protein>
<dbReference type="OrthoDB" id="1001431at2759"/>